<keyword evidence="2" id="KW-1185">Reference proteome</keyword>
<evidence type="ECO:0000313" key="2">
    <source>
        <dbReference type="Proteomes" id="UP000886595"/>
    </source>
</evidence>
<accession>A0A8X7WRM0</accession>
<protein>
    <submittedName>
        <fullName evidence="1">Uncharacterized protein</fullName>
    </submittedName>
</protein>
<gene>
    <name evidence="1" type="ORF">Bca52824_005909</name>
</gene>
<evidence type="ECO:0000313" key="1">
    <source>
        <dbReference type="EMBL" id="KAG2334729.1"/>
    </source>
</evidence>
<reference evidence="1 2" key="1">
    <citation type="submission" date="2020-02" db="EMBL/GenBank/DDBJ databases">
        <authorList>
            <person name="Ma Q."/>
            <person name="Huang Y."/>
            <person name="Song X."/>
            <person name="Pei D."/>
        </authorList>
    </citation>
    <scope>NUCLEOTIDE SEQUENCE [LARGE SCALE GENOMIC DNA]</scope>
    <source>
        <strain evidence="1">Sxm20200214</strain>
        <tissue evidence="1">Leaf</tissue>
    </source>
</reference>
<comment type="caution">
    <text evidence="1">The sequence shown here is derived from an EMBL/GenBank/DDBJ whole genome shotgun (WGS) entry which is preliminary data.</text>
</comment>
<sequence>MELISNEEKKASLANNLVHFLPFSLEQVTLTFDLCSLTYTVYRKEQERTLEEHRKLLHKVVKRDQKRRKRIEAAGIEYQCPQLIGNTQPLPKKIKFTED</sequence>
<dbReference type="OrthoDB" id="21467at2759"/>
<organism evidence="1 2">
    <name type="scientific">Brassica carinata</name>
    <name type="common">Ethiopian mustard</name>
    <name type="synonym">Abyssinian cabbage</name>
    <dbReference type="NCBI Taxonomy" id="52824"/>
    <lineage>
        <taxon>Eukaryota</taxon>
        <taxon>Viridiplantae</taxon>
        <taxon>Streptophyta</taxon>
        <taxon>Embryophyta</taxon>
        <taxon>Tracheophyta</taxon>
        <taxon>Spermatophyta</taxon>
        <taxon>Magnoliopsida</taxon>
        <taxon>eudicotyledons</taxon>
        <taxon>Gunneridae</taxon>
        <taxon>Pentapetalae</taxon>
        <taxon>rosids</taxon>
        <taxon>malvids</taxon>
        <taxon>Brassicales</taxon>
        <taxon>Brassicaceae</taxon>
        <taxon>Brassiceae</taxon>
        <taxon>Brassica</taxon>
    </lineage>
</organism>
<dbReference type="EMBL" id="JAAMPC010000001">
    <property type="protein sequence ID" value="KAG2334729.1"/>
    <property type="molecule type" value="Genomic_DNA"/>
</dbReference>
<dbReference type="AlphaFoldDB" id="A0A8X7WRM0"/>
<proteinExistence type="predicted"/>
<name>A0A8X7WRM0_BRACI</name>
<dbReference type="Proteomes" id="UP000886595">
    <property type="component" value="Unassembled WGS sequence"/>
</dbReference>